<dbReference type="SMART" id="SM00220">
    <property type="entry name" value="S_TKc"/>
    <property type="match status" value="1"/>
</dbReference>
<feature type="compositionally biased region" description="Polar residues" evidence="8">
    <location>
        <begin position="142"/>
        <end position="169"/>
    </location>
</feature>
<feature type="compositionally biased region" description="Low complexity" evidence="8">
    <location>
        <begin position="453"/>
        <end position="464"/>
    </location>
</feature>
<dbReference type="AlphaFoldDB" id="A0A5E8C3Q1"/>
<evidence type="ECO:0000256" key="6">
    <source>
        <dbReference type="ARBA" id="ARBA00022840"/>
    </source>
</evidence>
<dbReference type="GO" id="GO:0008353">
    <property type="term" value="F:RNA polymerase II CTD heptapeptide repeat kinase activity"/>
    <property type="evidence" value="ECO:0007669"/>
    <property type="project" value="TreeGrafter"/>
</dbReference>
<feature type="region of interest" description="Disordered" evidence="8">
    <location>
        <begin position="919"/>
        <end position="969"/>
    </location>
</feature>
<dbReference type="FunFam" id="1.10.510.10:FF:000624">
    <property type="entry name" value="Mitogen-activated protein kinase"/>
    <property type="match status" value="1"/>
</dbReference>
<keyword evidence="11" id="KW-1185">Reference proteome</keyword>
<dbReference type="GO" id="GO:0005524">
    <property type="term" value="F:ATP binding"/>
    <property type="evidence" value="ECO:0007669"/>
    <property type="project" value="UniProtKB-UniRule"/>
</dbReference>
<dbReference type="Pfam" id="PF00069">
    <property type="entry name" value="Pkinase"/>
    <property type="match status" value="1"/>
</dbReference>
<keyword evidence="2" id="KW-0723">Serine/threonine-protein kinase</keyword>
<accession>A0A5E8C3Q1</accession>
<dbReference type="GeneID" id="43583863"/>
<dbReference type="PROSITE" id="PS00108">
    <property type="entry name" value="PROTEIN_KINASE_ST"/>
    <property type="match status" value="1"/>
</dbReference>
<feature type="compositionally biased region" description="Low complexity" evidence="8">
    <location>
        <begin position="118"/>
        <end position="141"/>
    </location>
</feature>
<feature type="compositionally biased region" description="Pro residues" evidence="8">
    <location>
        <begin position="324"/>
        <end position="341"/>
    </location>
</feature>
<dbReference type="InterPro" id="IPR011009">
    <property type="entry name" value="Kinase-like_dom_sf"/>
</dbReference>
<sequence length="969" mass="111683">MVKRKLGRESTSSYSHSTGHRHDYRNNNNNSNSNNNSNNSNNGNDQSPPPHRKHGHRSRSPPMRFKNDKSPSGYKDRSSFASRVDDRQSNNNNNHNNNGYRSYNNHNRHQNFHHNRSNNHNNHNNHNNNHNNHNNNYNNNNPQKSPVRSISFQNGKLSSSLDTSANNADNSEDYKTRSSSAPEFDSQKPSQQQKPNYRREQQRYIPRQKRLHSAMEGEESSGSRKENVQIESQPIDPPFKLYDDNHYDDNHYEDTSDVPTKHNGLSNGHNETKSKGDNDSNEKNKNYNSDHDDYDEDTRPYKKRGNNNSRNASRVEPQSSSPAQDPPHSPSSSVSPPPPPSHKYTQKRTQEPSSPADSTPNNNHNDHDHDHDHDHGHDYDDDDNDDSRPSYNRFNRSGNSTRDHKHSDRYNDRGSDKYDRYNKNRDQRDQRDRRDHRYHDRDRSRDRDRDSRSYNNHNNGNNKFNNRKDRSKSPTLVSMRRRSSSPGDRRRPQQYGSDKGKKNNDDTNNPESPEPEKKGRYDKAPPSGPSSWRLRGGDQKQQKQQHYHHQQNFKGLASPPPLPQTFTDDLPDGADDDSDHESNRRSNGKRITHQPTRGLSGNNSKFKRTMTPVAPAGYSSLATESSFLEYRVDSVFKRISQVGEGTYGKVYKAVNTKTQNMVALKRLRLETERDGVPITAVREIKLLQLLRHHNIVQLQEMMVERNQIFMVFEYSDHDLAGVLSIPGLRLTVGNVKFLFRQVMEGLKYVHHCGVLHRDIKCSNILVSADGVVKLADFGLARQVDVLNPDAIYTNRVITLWYRPPELLLGATKYGAAVDIWGMGCILVELFTRVAIFQANEEVSQLLAIYKTMGTPDQNEWPEAEQLRWAKVLAPSRSLPSRFDERYRGRVPESALALAREMLALNPARRVSASDSLCHPFLEQGPKDEKPPQLADLSGEWHDYEAKRRRRKAREVVKQKEREKQRESEK</sequence>
<dbReference type="GO" id="GO:0008024">
    <property type="term" value="C:cyclin/CDK positive transcription elongation factor complex"/>
    <property type="evidence" value="ECO:0007669"/>
    <property type="project" value="TreeGrafter"/>
</dbReference>
<feature type="compositionally biased region" description="Basic and acidic residues" evidence="8">
    <location>
        <begin position="65"/>
        <end position="88"/>
    </location>
</feature>
<keyword evidence="3" id="KW-0808">Transferase</keyword>
<feature type="compositionally biased region" description="Basic and acidic residues" evidence="8">
    <location>
        <begin position="953"/>
        <end position="969"/>
    </location>
</feature>
<dbReference type="PANTHER" id="PTHR24056">
    <property type="entry name" value="CELL DIVISION PROTEIN KINASE"/>
    <property type="match status" value="1"/>
</dbReference>
<dbReference type="InterPro" id="IPR000719">
    <property type="entry name" value="Prot_kinase_dom"/>
</dbReference>
<evidence type="ECO:0000256" key="7">
    <source>
        <dbReference type="PROSITE-ProRule" id="PRU10141"/>
    </source>
</evidence>
<dbReference type="InterPro" id="IPR017441">
    <property type="entry name" value="Protein_kinase_ATP_BS"/>
</dbReference>
<evidence type="ECO:0000313" key="10">
    <source>
        <dbReference type="EMBL" id="VVT56418.1"/>
    </source>
</evidence>
<dbReference type="Gene3D" id="3.30.200.20">
    <property type="entry name" value="Phosphorylase Kinase, domain 1"/>
    <property type="match status" value="1"/>
</dbReference>
<feature type="compositionally biased region" description="Basic and acidic residues" evidence="8">
    <location>
        <begin position="514"/>
        <end position="523"/>
    </location>
</feature>
<dbReference type="Gene3D" id="1.10.510.10">
    <property type="entry name" value="Transferase(Phosphotransferase) domain 1"/>
    <property type="match status" value="1"/>
</dbReference>
<feature type="compositionally biased region" description="Polar residues" evidence="8">
    <location>
        <begin position="177"/>
        <end position="195"/>
    </location>
</feature>
<feature type="compositionally biased region" description="Polar residues" evidence="8">
    <location>
        <begin position="389"/>
        <end position="400"/>
    </location>
</feature>
<protein>
    <recommendedName>
        <fullName evidence="9">Protein kinase domain-containing protein</fullName>
    </recommendedName>
</protein>
<dbReference type="EMBL" id="CABVLU010000004">
    <property type="protein sequence ID" value="VVT56418.1"/>
    <property type="molecule type" value="Genomic_DNA"/>
</dbReference>
<feature type="compositionally biased region" description="Basic and acidic residues" evidence="8">
    <location>
        <begin position="241"/>
        <end position="254"/>
    </location>
</feature>
<evidence type="ECO:0000259" key="9">
    <source>
        <dbReference type="PROSITE" id="PS50011"/>
    </source>
</evidence>
<comment type="similarity">
    <text evidence="1">Belongs to the protein kinase superfamily. CMGC Ser/Thr protein kinase family. CDC2/CDKX subfamily.</text>
</comment>
<dbReference type="Proteomes" id="UP000398389">
    <property type="component" value="Unassembled WGS sequence"/>
</dbReference>
<dbReference type="InterPro" id="IPR050108">
    <property type="entry name" value="CDK"/>
</dbReference>
<reference evidence="10 11" key="1">
    <citation type="submission" date="2019-09" db="EMBL/GenBank/DDBJ databases">
        <authorList>
            <person name="Brejova B."/>
        </authorList>
    </citation>
    <scope>NUCLEOTIDE SEQUENCE [LARGE SCALE GENOMIC DNA]</scope>
</reference>
<feature type="compositionally biased region" description="Acidic residues" evidence="8">
    <location>
        <begin position="569"/>
        <end position="579"/>
    </location>
</feature>
<evidence type="ECO:0000256" key="4">
    <source>
        <dbReference type="ARBA" id="ARBA00022741"/>
    </source>
</evidence>
<feature type="compositionally biased region" description="Basic residues" evidence="8">
    <location>
        <begin position="106"/>
        <end position="117"/>
    </location>
</feature>
<evidence type="ECO:0000256" key="2">
    <source>
        <dbReference type="ARBA" id="ARBA00022527"/>
    </source>
</evidence>
<feature type="region of interest" description="Disordered" evidence="8">
    <location>
        <begin position="1"/>
        <end position="608"/>
    </location>
</feature>
<feature type="domain" description="Protein kinase" evidence="9">
    <location>
        <begin position="636"/>
        <end position="921"/>
    </location>
</feature>
<feature type="compositionally biased region" description="Low complexity" evidence="8">
    <location>
        <begin position="89"/>
        <end position="105"/>
    </location>
</feature>
<dbReference type="OrthoDB" id="204883at2759"/>
<organism evidence="10 11">
    <name type="scientific">Magnusiomyces paraingens</name>
    <dbReference type="NCBI Taxonomy" id="2606893"/>
    <lineage>
        <taxon>Eukaryota</taxon>
        <taxon>Fungi</taxon>
        <taxon>Dikarya</taxon>
        <taxon>Ascomycota</taxon>
        <taxon>Saccharomycotina</taxon>
        <taxon>Dipodascomycetes</taxon>
        <taxon>Dipodascales</taxon>
        <taxon>Dipodascaceae</taxon>
        <taxon>Magnusiomyces</taxon>
    </lineage>
</organism>
<proteinExistence type="inferred from homology"/>
<dbReference type="PROSITE" id="PS50011">
    <property type="entry name" value="PROTEIN_KINASE_DOM"/>
    <property type="match status" value="1"/>
</dbReference>
<feature type="compositionally biased region" description="Polar residues" evidence="8">
    <location>
        <begin position="306"/>
        <end position="323"/>
    </location>
</feature>
<dbReference type="RefSeq" id="XP_031855654.1">
    <property type="nucleotide sequence ID" value="XM_031999763.1"/>
</dbReference>
<dbReference type="SUPFAM" id="SSF56112">
    <property type="entry name" value="Protein kinase-like (PK-like)"/>
    <property type="match status" value="1"/>
</dbReference>
<keyword evidence="4 7" id="KW-0547">Nucleotide-binding</keyword>
<feature type="binding site" evidence="7">
    <location>
        <position position="665"/>
    </location>
    <ligand>
        <name>ATP</name>
        <dbReference type="ChEBI" id="CHEBI:30616"/>
    </ligand>
</feature>
<dbReference type="GO" id="GO:0030332">
    <property type="term" value="F:cyclin binding"/>
    <property type="evidence" value="ECO:0007669"/>
    <property type="project" value="TreeGrafter"/>
</dbReference>
<gene>
    <name evidence="10" type="ORF">SAPINGB_P005048</name>
</gene>
<name>A0A5E8C3Q1_9ASCO</name>
<evidence type="ECO:0000256" key="8">
    <source>
        <dbReference type="SAM" id="MobiDB-lite"/>
    </source>
</evidence>
<feature type="compositionally biased region" description="Basic and acidic residues" evidence="8">
    <location>
        <begin position="364"/>
        <end position="378"/>
    </location>
</feature>
<dbReference type="GO" id="GO:0032968">
    <property type="term" value="P:positive regulation of transcription elongation by RNA polymerase II"/>
    <property type="evidence" value="ECO:0007669"/>
    <property type="project" value="TreeGrafter"/>
</dbReference>
<feature type="compositionally biased region" description="Polar residues" evidence="8">
    <location>
        <begin position="593"/>
        <end position="604"/>
    </location>
</feature>
<keyword evidence="5" id="KW-0418">Kinase</keyword>
<feature type="compositionally biased region" description="Low complexity" evidence="8">
    <location>
        <begin position="26"/>
        <end position="42"/>
    </location>
</feature>
<evidence type="ECO:0000256" key="3">
    <source>
        <dbReference type="ARBA" id="ARBA00022679"/>
    </source>
</evidence>
<evidence type="ECO:0000313" key="11">
    <source>
        <dbReference type="Proteomes" id="UP000398389"/>
    </source>
</evidence>
<keyword evidence="6 7" id="KW-0067">ATP-binding</keyword>
<dbReference type="PROSITE" id="PS00107">
    <property type="entry name" value="PROTEIN_KINASE_ATP"/>
    <property type="match status" value="1"/>
</dbReference>
<dbReference type="FunFam" id="3.30.200.20:FF:000270">
    <property type="entry name" value="Serine/threonine-protein kinase bur1"/>
    <property type="match status" value="1"/>
</dbReference>
<dbReference type="PANTHER" id="PTHR24056:SF546">
    <property type="entry name" value="CYCLIN-DEPENDENT KINASE 12"/>
    <property type="match status" value="1"/>
</dbReference>
<dbReference type="CDD" id="cd07840">
    <property type="entry name" value="STKc_CDK9_like"/>
    <property type="match status" value="1"/>
</dbReference>
<evidence type="ECO:0000256" key="1">
    <source>
        <dbReference type="ARBA" id="ARBA00006485"/>
    </source>
</evidence>
<dbReference type="InterPro" id="IPR008271">
    <property type="entry name" value="Ser/Thr_kinase_AS"/>
</dbReference>
<feature type="compositionally biased region" description="Basic residues" evidence="8">
    <location>
        <begin position="50"/>
        <end position="59"/>
    </location>
</feature>
<feature type="compositionally biased region" description="Basic and acidic residues" evidence="8">
    <location>
        <begin position="401"/>
        <end position="452"/>
    </location>
</feature>
<feature type="compositionally biased region" description="Polar residues" evidence="8">
    <location>
        <begin position="351"/>
        <end position="360"/>
    </location>
</feature>
<evidence type="ECO:0000256" key="5">
    <source>
        <dbReference type="ARBA" id="ARBA00022777"/>
    </source>
</evidence>
<feature type="compositionally biased region" description="Basic and acidic residues" evidence="8">
    <location>
        <begin position="270"/>
        <end position="291"/>
    </location>
</feature>